<dbReference type="Gene3D" id="3.40.50.1110">
    <property type="entry name" value="SGNH hydrolase"/>
    <property type="match status" value="1"/>
</dbReference>
<dbReference type="SUPFAM" id="SSF52266">
    <property type="entry name" value="SGNH hydrolase"/>
    <property type="match status" value="1"/>
</dbReference>
<keyword evidence="3" id="KW-1185">Reference proteome</keyword>
<feature type="compositionally biased region" description="Basic and acidic residues" evidence="1">
    <location>
        <begin position="402"/>
        <end position="412"/>
    </location>
</feature>
<dbReference type="AlphaFoldDB" id="A0A6A8AC24"/>
<feature type="compositionally biased region" description="Low complexity" evidence="1">
    <location>
        <begin position="86"/>
        <end position="100"/>
    </location>
</feature>
<dbReference type="InterPro" id="IPR036514">
    <property type="entry name" value="SGNH_hydro_sf"/>
</dbReference>
<comment type="caution">
    <text evidence="2">The sequence shown here is derived from an EMBL/GenBank/DDBJ whole genome shotgun (WGS) entry which is preliminary data.</text>
</comment>
<gene>
    <name evidence="2" type="ORF">GAO09_22000</name>
</gene>
<organism evidence="2 3">
    <name type="scientific">Endobacterium cereale</name>
    <dbReference type="NCBI Taxonomy" id="2663029"/>
    <lineage>
        <taxon>Bacteria</taxon>
        <taxon>Pseudomonadati</taxon>
        <taxon>Pseudomonadota</taxon>
        <taxon>Alphaproteobacteria</taxon>
        <taxon>Hyphomicrobiales</taxon>
        <taxon>Rhizobiaceae</taxon>
        <taxon>Endobacterium</taxon>
    </lineage>
</organism>
<protein>
    <submittedName>
        <fullName evidence="2">DUF459 domain-containing protein</fullName>
    </submittedName>
</protein>
<feature type="region of interest" description="Disordered" evidence="1">
    <location>
        <begin position="369"/>
        <end position="388"/>
    </location>
</feature>
<evidence type="ECO:0000313" key="2">
    <source>
        <dbReference type="EMBL" id="MQY48712.1"/>
    </source>
</evidence>
<evidence type="ECO:0000313" key="3">
    <source>
        <dbReference type="Proteomes" id="UP000435138"/>
    </source>
</evidence>
<feature type="region of interest" description="Disordered" evidence="1">
    <location>
        <begin position="73"/>
        <end position="100"/>
    </location>
</feature>
<feature type="region of interest" description="Disordered" evidence="1">
    <location>
        <begin position="393"/>
        <end position="412"/>
    </location>
</feature>
<dbReference type="Proteomes" id="UP000435138">
    <property type="component" value="Unassembled WGS sequence"/>
</dbReference>
<dbReference type="GO" id="GO:0016788">
    <property type="term" value="F:hydrolase activity, acting on ester bonds"/>
    <property type="evidence" value="ECO:0007669"/>
    <property type="project" value="UniProtKB-ARBA"/>
</dbReference>
<evidence type="ECO:0000256" key="1">
    <source>
        <dbReference type="SAM" id="MobiDB-lite"/>
    </source>
</evidence>
<accession>A0A6A8AC24</accession>
<sequence length="412" mass="45455">MKAARLGLGKRLKTFGTRAILVVMATMTALPEFVAPVAAQERRYYLEDRRYERPQRRTLMDLFFNDRRSRDRSVIEMQPRRKRRAAPASAPRRPVRTAPAAPVIAAEPKPEPVQKLENAKKVLVVGDFLAGRLAGGLDAAFAENPGVVVVDHGETASGLVRQDHYDWPQALPELIANEKPSLVVVMIGANDRQQIDSNDAREKFRTERWFEIYKQRVNEFGQIARDHDLPLLWVGLPAFQSASMTADAVTLNTIFRTQAEEIGGEFVDIWDGFVDEDGKFIVTGSDVNGQQVRLRSADGINMTEAGRRKLAFYVEKVIRRHLGDLPPAEMVNLDGSNLPALPVLPGTPMAAIVSTQPIALSDPDLDGGKDLLGASAPAPALSQSPRDLLVTRGELPEAPAGRVDDYRIKATQ</sequence>
<dbReference type="InterPro" id="IPR007407">
    <property type="entry name" value="DUF459"/>
</dbReference>
<dbReference type="CDD" id="cd01829">
    <property type="entry name" value="SGNH_hydrolase_peri2"/>
    <property type="match status" value="1"/>
</dbReference>
<proteinExistence type="predicted"/>
<reference evidence="2 3" key="1">
    <citation type="submission" date="2019-11" db="EMBL/GenBank/DDBJ databases">
        <title>Genome analysis of Rhizobacterium cereale a novel genus and species isolated from maize roots in North Spain.</title>
        <authorList>
            <person name="Menendez E."/>
            <person name="Flores-Felix J.D."/>
            <person name="Ramirez-Bahena M.-H."/>
            <person name="Igual J.M."/>
            <person name="Garcia-Fraile P."/>
            <person name="Peix A."/>
            <person name="Velazquez E."/>
        </authorList>
    </citation>
    <scope>NUCLEOTIDE SEQUENCE [LARGE SCALE GENOMIC DNA]</scope>
    <source>
        <strain evidence="2 3">RZME27</strain>
    </source>
</reference>
<dbReference type="EMBL" id="WIXI01000049">
    <property type="protein sequence ID" value="MQY48712.1"/>
    <property type="molecule type" value="Genomic_DNA"/>
</dbReference>
<feature type="compositionally biased region" description="Low complexity" evidence="1">
    <location>
        <begin position="371"/>
        <end position="385"/>
    </location>
</feature>
<dbReference type="Pfam" id="PF04311">
    <property type="entry name" value="DUF459"/>
    <property type="match status" value="1"/>
</dbReference>
<name>A0A6A8AC24_9HYPH</name>